<evidence type="ECO:0008006" key="5">
    <source>
        <dbReference type="Google" id="ProtNLM"/>
    </source>
</evidence>
<dbReference type="Gene3D" id="3.90.176.10">
    <property type="entry name" value="Toxin ADP-ribosyltransferase, Chain A, domain 1"/>
    <property type="match status" value="1"/>
</dbReference>
<dbReference type="InterPro" id="IPR003540">
    <property type="entry name" value="ADP-ribosyltransferase"/>
</dbReference>
<dbReference type="AlphaFoldDB" id="A0A0R2MST4"/>
<dbReference type="STRING" id="1293598.IV56_GL001084"/>
<proteinExistence type="predicted"/>
<reference evidence="3 4" key="1">
    <citation type="journal article" date="2015" name="Genome Announc.">
        <title>Expanding the biotechnology potential of lactobacilli through comparative genomics of 213 strains and associated genera.</title>
        <authorList>
            <person name="Sun Z."/>
            <person name="Harris H.M."/>
            <person name="McCann A."/>
            <person name="Guo C."/>
            <person name="Argimon S."/>
            <person name="Zhang W."/>
            <person name="Yang X."/>
            <person name="Jeffery I.B."/>
            <person name="Cooney J.C."/>
            <person name="Kagawa T.F."/>
            <person name="Liu W."/>
            <person name="Song Y."/>
            <person name="Salvetti E."/>
            <person name="Wrobel A."/>
            <person name="Rasinkangas P."/>
            <person name="Parkhill J."/>
            <person name="Rea M.C."/>
            <person name="O'Sullivan O."/>
            <person name="Ritari J."/>
            <person name="Douillard F.P."/>
            <person name="Paul Ross R."/>
            <person name="Yang R."/>
            <person name="Briner A.E."/>
            <person name="Felis G.E."/>
            <person name="de Vos W.M."/>
            <person name="Barrangou R."/>
            <person name="Klaenhammer T.R."/>
            <person name="Caufield P.W."/>
            <person name="Cui Y."/>
            <person name="Zhang H."/>
            <person name="O'Toole P.W."/>
        </authorList>
    </citation>
    <scope>NUCLEOTIDE SEQUENCE [LARGE SCALE GENOMIC DNA]</scope>
    <source>
        <strain evidence="3 4">DSM 24301</strain>
    </source>
</reference>
<evidence type="ECO:0000259" key="1">
    <source>
        <dbReference type="Pfam" id="PF03496"/>
    </source>
</evidence>
<evidence type="ECO:0000313" key="3">
    <source>
        <dbReference type="EMBL" id="KRO16638.1"/>
    </source>
</evidence>
<accession>A0A0R2MST4</accession>
<dbReference type="PATRIC" id="fig|1293598.4.peg.1138"/>
<dbReference type="EMBL" id="JQCE01000035">
    <property type="protein sequence ID" value="KRO16638.1"/>
    <property type="molecule type" value="Genomic_DNA"/>
</dbReference>
<organism evidence="3 4">
    <name type="scientific">Lacticaseibacillus saniviri JCM 17471 = DSM 24301</name>
    <dbReference type="NCBI Taxonomy" id="1293598"/>
    <lineage>
        <taxon>Bacteria</taxon>
        <taxon>Bacillati</taxon>
        <taxon>Bacillota</taxon>
        <taxon>Bacilli</taxon>
        <taxon>Lactobacillales</taxon>
        <taxon>Lactobacillaceae</taxon>
        <taxon>Lacticaseibacillus</taxon>
    </lineage>
</organism>
<feature type="domain" description="Phage head morphogenesis" evidence="2">
    <location>
        <begin position="200"/>
        <end position="301"/>
    </location>
</feature>
<sequence length="563" mass="63958">MNNRNYWKRRFLQLKVDSIRRSASYEHDLTQRLIEARGQLDIDLDGWYQRYADTKGDIDKATAQKLLKGARKSNWQMGLDEFKAKAKQGGYEDELDLEYITSRVSRLQELQFQMQQTMTGMALSEQKRFAQALGDDYEQTYMRNLYTLNQAGVDIASEFAHFNQGEVDMIVSQPWMGKNFSSRLWGNLVNDLPDLLTTGISKAVLLGYSYERVEREMHKTLKDFTSSQIHRLVITEMAHVSETATAASYEAGGIERYEYLATLESHTCEICAKLDGKKFKVSERVAGANYPPIHAHCRCTTVPTIEGLEDLPSRRWQRDPVNGKGFIGDSMTFDQWLHKDDPKSEKPVVPKKPIKRRYKPVTQKTLKEHAKYIKGLPVEQQDAIINYTGSDYSKINRALRNGRSMGKKTAETEERLAKAVDRELGQDMNVFRGLEKLPSDIFDGLSDNQAKALKRAVKVANTPIPDNILEKINTELASIDTAKITDEGYMSTTRQTAVTKTFSSKVFLDLSVDKEVHGLSVEYISKYKKESEILLNKGAIIKVQGIQLDPNHGLVIKGVISND</sequence>
<evidence type="ECO:0000313" key="4">
    <source>
        <dbReference type="Proteomes" id="UP000050969"/>
    </source>
</evidence>
<evidence type="ECO:0000259" key="2">
    <source>
        <dbReference type="Pfam" id="PF04233"/>
    </source>
</evidence>
<dbReference type="Proteomes" id="UP000050969">
    <property type="component" value="Unassembled WGS sequence"/>
</dbReference>
<dbReference type="PROSITE" id="PS51996">
    <property type="entry name" value="TR_MART"/>
    <property type="match status" value="1"/>
</dbReference>
<name>A0A0R2MST4_9LACO</name>
<dbReference type="InterPro" id="IPR006528">
    <property type="entry name" value="Phage_head_morphogenesis_dom"/>
</dbReference>
<protein>
    <recommendedName>
        <fullName evidence="5">Phage head morphogenesis domain-containing protein</fullName>
    </recommendedName>
</protein>
<gene>
    <name evidence="3" type="ORF">IV56_GL001084</name>
</gene>
<dbReference type="GO" id="GO:0005576">
    <property type="term" value="C:extracellular region"/>
    <property type="evidence" value="ECO:0007669"/>
    <property type="project" value="InterPro"/>
</dbReference>
<dbReference type="Pfam" id="PF04233">
    <property type="entry name" value="Phage_Mu_F"/>
    <property type="match status" value="1"/>
</dbReference>
<dbReference type="SUPFAM" id="SSF56399">
    <property type="entry name" value="ADP-ribosylation"/>
    <property type="match status" value="1"/>
</dbReference>
<dbReference type="Pfam" id="PF03496">
    <property type="entry name" value="ADPrib_exo_Tox"/>
    <property type="match status" value="1"/>
</dbReference>
<feature type="domain" description="ADP ribosyltransferase" evidence="1">
    <location>
        <begin position="372"/>
        <end position="548"/>
    </location>
</feature>
<dbReference type="RefSeq" id="WP_225426428.1">
    <property type="nucleotide sequence ID" value="NZ_JQCE01000035.1"/>
</dbReference>
<comment type="caution">
    <text evidence="3">The sequence shown here is derived from an EMBL/GenBank/DDBJ whole genome shotgun (WGS) entry which is preliminary data.</text>
</comment>
<keyword evidence="4" id="KW-1185">Reference proteome</keyword>
<dbReference type="NCBIfam" id="TIGR01641">
    <property type="entry name" value="phageSPP1_gp7"/>
    <property type="match status" value="1"/>
</dbReference>